<reference evidence="2 3" key="1">
    <citation type="submission" date="2017-03" db="EMBL/GenBank/DDBJ databases">
        <title>Complete Genome Sequence of a natural compounds producer, Streptomyces violaceus S21.</title>
        <authorList>
            <person name="Zhong C."/>
            <person name="Zhao Z."/>
            <person name="Fu J."/>
            <person name="Zong G."/>
            <person name="Qin R."/>
            <person name="Cao G."/>
        </authorList>
    </citation>
    <scope>NUCLEOTIDE SEQUENCE [LARGE SCALE GENOMIC DNA]</scope>
    <source>
        <strain evidence="2 3">S21</strain>
    </source>
</reference>
<dbReference type="Proteomes" id="UP000192445">
    <property type="component" value="Chromosome"/>
</dbReference>
<feature type="compositionally biased region" description="Low complexity" evidence="1">
    <location>
        <begin position="99"/>
        <end position="113"/>
    </location>
</feature>
<feature type="compositionally biased region" description="Gly residues" evidence="1">
    <location>
        <begin position="24"/>
        <end position="47"/>
    </location>
</feature>
<dbReference type="EMBL" id="CP020570">
    <property type="protein sequence ID" value="ARF65635.1"/>
    <property type="molecule type" value="Genomic_DNA"/>
</dbReference>
<accession>A0A1V0UK54</accession>
<name>A0A1V0UK54_STRVN</name>
<evidence type="ECO:0000313" key="2">
    <source>
        <dbReference type="EMBL" id="ARF65635.1"/>
    </source>
</evidence>
<feature type="region of interest" description="Disordered" evidence="1">
    <location>
        <begin position="1"/>
        <end position="125"/>
    </location>
</feature>
<gene>
    <name evidence="2" type="ORF">B1H20_32600</name>
</gene>
<dbReference type="KEGG" id="svu:B1H20_32600"/>
<feature type="compositionally biased region" description="Polar residues" evidence="1">
    <location>
        <begin position="1"/>
        <end position="12"/>
    </location>
</feature>
<dbReference type="STRING" id="1935.B1H20_32600"/>
<protein>
    <submittedName>
        <fullName evidence="2">Uncharacterized protein</fullName>
    </submittedName>
</protein>
<evidence type="ECO:0000256" key="1">
    <source>
        <dbReference type="SAM" id="MobiDB-lite"/>
    </source>
</evidence>
<dbReference type="AlphaFoldDB" id="A0A1V0UK54"/>
<feature type="compositionally biased region" description="Low complexity" evidence="1">
    <location>
        <begin position="69"/>
        <end position="86"/>
    </location>
</feature>
<proteinExistence type="predicted"/>
<sequence length="145" mass="14266">MGETLSGASDNASGPLPDRPGAADGRGGAGGCGSGRRPGGRTVGGPLTGPEGRAAGRLVVRRRRPGAPPRRATAGALALGRPPAARRNGDGPRRRGRGPSRAPARTGAPGGSAVITRGRPDRGGAGCQRVRAAEAIADAKVETSV</sequence>
<evidence type="ECO:0000313" key="3">
    <source>
        <dbReference type="Proteomes" id="UP000192445"/>
    </source>
</evidence>
<feature type="compositionally biased region" description="Low complexity" evidence="1">
    <location>
        <begin position="48"/>
        <end position="58"/>
    </location>
</feature>
<organism evidence="2 3">
    <name type="scientific">Streptomyces violaceoruber</name>
    <dbReference type="NCBI Taxonomy" id="1935"/>
    <lineage>
        <taxon>Bacteria</taxon>
        <taxon>Bacillati</taxon>
        <taxon>Actinomycetota</taxon>
        <taxon>Actinomycetes</taxon>
        <taxon>Kitasatosporales</taxon>
        <taxon>Streptomycetaceae</taxon>
        <taxon>Streptomyces</taxon>
        <taxon>Streptomyces violaceoruber group</taxon>
    </lineage>
</organism>